<protein>
    <submittedName>
        <fullName evidence="2">Uncharacterized protein</fullName>
    </submittedName>
</protein>
<dbReference type="Proteomes" id="UP000275777">
    <property type="component" value="Chromosome"/>
</dbReference>
<organism evidence="2 3">
    <name type="scientific">Chromobacterium violaceum</name>
    <dbReference type="NCBI Taxonomy" id="536"/>
    <lineage>
        <taxon>Bacteria</taxon>
        <taxon>Pseudomonadati</taxon>
        <taxon>Pseudomonadota</taxon>
        <taxon>Betaproteobacteria</taxon>
        <taxon>Neisseriales</taxon>
        <taxon>Chromobacteriaceae</taxon>
        <taxon>Chromobacterium</taxon>
    </lineage>
</organism>
<accession>A0A3S4LFZ3</accession>
<dbReference type="EMBL" id="LR134182">
    <property type="protein sequence ID" value="VEB39834.1"/>
    <property type="molecule type" value="Genomic_DNA"/>
</dbReference>
<feature type="region of interest" description="Disordered" evidence="1">
    <location>
        <begin position="118"/>
        <end position="139"/>
    </location>
</feature>
<dbReference type="AlphaFoldDB" id="A0A3S4LFZ3"/>
<sequence length="139" mass="14569">MTPLDSLLTCGVALEDSWPSWPTAAWMSAGPPFLTICGLPGSVTALALARPCSTASTSARLSFREKKCWLTSTSLSWTQPRVLPSLVRGYCALPEAGHDGVLTCITTPLPCASQASTPLEWPHGAPQALPEQEGMAGSS</sequence>
<name>A0A3S4LFZ3_CHRVL</name>
<evidence type="ECO:0000313" key="3">
    <source>
        <dbReference type="Proteomes" id="UP000275777"/>
    </source>
</evidence>
<proteinExistence type="predicted"/>
<evidence type="ECO:0000313" key="2">
    <source>
        <dbReference type="EMBL" id="VEB39834.1"/>
    </source>
</evidence>
<gene>
    <name evidence="2" type="ORF">NCTC9695_00219</name>
</gene>
<reference evidence="2 3" key="1">
    <citation type="submission" date="2018-12" db="EMBL/GenBank/DDBJ databases">
        <authorList>
            <consortium name="Pathogen Informatics"/>
        </authorList>
    </citation>
    <scope>NUCLEOTIDE SEQUENCE [LARGE SCALE GENOMIC DNA]</scope>
    <source>
        <strain evidence="2 3">NCTC9695</strain>
    </source>
</reference>
<evidence type="ECO:0000256" key="1">
    <source>
        <dbReference type="SAM" id="MobiDB-lite"/>
    </source>
</evidence>